<dbReference type="EMBL" id="QLOE01000005">
    <property type="protein sequence ID" value="RAO78966.1"/>
    <property type="molecule type" value="Genomic_DNA"/>
</dbReference>
<protein>
    <recommendedName>
        <fullName evidence="3">Glycosyltransferase</fullName>
    </recommendedName>
</protein>
<reference evidence="1 2" key="1">
    <citation type="submission" date="2018-06" db="EMBL/GenBank/DDBJ databases">
        <title>Draft genome sequence of hyperthermophilic methanogen Methanothermobacter tenebrarum sp. MCM-B 1447.</title>
        <authorList>
            <person name="Pore S.D."/>
            <person name="Dagar S."/>
            <person name="Dhakephalkar P.K."/>
        </authorList>
    </citation>
    <scope>NUCLEOTIDE SEQUENCE [LARGE SCALE GENOMIC DNA]</scope>
    <source>
        <strain evidence="1 2">MCM B 1447</strain>
    </source>
</reference>
<sequence length="331" mass="37873">MSKRVLMIIPFQASTRGGVLRAVKSQEKVYKKLGFHTDIAYVNDLKDFDLDSYDFIQVHGPLKIKSLLKVMRADAKAILTIHGWVVDENLTALKEDPIGNFHHLFRLFNWILHRLIFIPVVYKGRVTAVSRIKLERNGLKGVVIPNAFIPEDVDKKVAECKSLSFDRFTLVAYVSVGGSRVEGIRRLSRIISEVDKRTDKNVQLLLFGSPVKVDNPHIKVMGYRDDFLCYLKSADMIILGYDVIELSSYALMEAGYLSVPIAKFKGEFEELKDGIHGIIAENEEYMIKKLVEASEDTCLLREWGENLKEHILKTRDLTVIAEKWRKFLESI</sequence>
<dbReference type="SUPFAM" id="SSF53756">
    <property type="entry name" value="UDP-Glycosyltransferase/glycogen phosphorylase"/>
    <property type="match status" value="1"/>
</dbReference>
<dbReference type="RefSeq" id="WP_146737613.1">
    <property type="nucleotide sequence ID" value="NZ_QLOE01000005.1"/>
</dbReference>
<evidence type="ECO:0000313" key="1">
    <source>
        <dbReference type="EMBL" id="RAO78966.1"/>
    </source>
</evidence>
<accession>A0A328PH36</accession>
<proteinExistence type="predicted"/>
<organism evidence="1 2">
    <name type="scientific">Methanothermobacter tenebrarum</name>
    <dbReference type="NCBI Taxonomy" id="680118"/>
    <lineage>
        <taxon>Archaea</taxon>
        <taxon>Methanobacteriati</taxon>
        <taxon>Methanobacteriota</taxon>
        <taxon>Methanomada group</taxon>
        <taxon>Methanobacteria</taxon>
        <taxon>Methanobacteriales</taxon>
        <taxon>Methanobacteriaceae</taxon>
        <taxon>Methanothermobacter</taxon>
    </lineage>
</organism>
<evidence type="ECO:0008006" key="3">
    <source>
        <dbReference type="Google" id="ProtNLM"/>
    </source>
</evidence>
<comment type="caution">
    <text evidence="1">The sequence shown here is derived from an EMBL/GenBank/DDBJ whole genome shotgun (WGS) entry which is preliminary data.</text>
</comment>
<gene>
    <name evidence="1" type="ORF">DPC56_04815</name>
</gene>
<dbReference type="AlphaFoldDB" id="A0A328PH36"/>
<dbReference type="Gene3D" id="3.40.50.2000">
    <property type="entry name" value="Glycogen Phosphorylase B"/>
    <property type="match status" value="2"/>
</dbReference>
<name>A0A328PH36_9EURY</name>
<dbReference type="OrthoDB" id="82079at2157"/>
<dbReference type="Proteomes" id="UP000249782">
    <property type="component" value="Unassembled WGS sequence"/>
</dbReference>
<evidence type="ECO:0000313" key="2">
    <source>
        <dbReference type="Proteomes" id="UP000249782"/>
    </source>
</evidence>
<keyword evidence="2" id="KW-1185">Reference proteome</keyword>